<dbReference type="RefSeq" id="WP_226909943.1">
    <property type="nucleotide sequence ID" value="NZ_CP020931.1"/>
</dbReference>
<evidence type="ECO:0000256" key="4">
    <source>
        <dbReference type="ARBA" id="ARBA00022679"/>
    </source>
</evidence>
<accession>A0A1I4H994</accession>
<reference evidence="13 15" key="1">
    <citation type="submission" date="2016-10" db="EMBL/GenBank/DDBJ databases">
        <authorList>
            <person name="Varghese N."/>
            <person name="Submissions S."/>
        </authorList>
    </citation>
    <scope>NUCLEOTIDE SEQUENCE [LARGE SCALE GENOMIC DNA]</scope>
    <source>
        <strain evidence="13 15">DSM 26291</strain>
    </source>
</reference>
<evidence type="ECO:0000256" key="9">
    <source>
        <dbReference type="SAM" id="Coils"/>
    </source>
</evidence>
<dbReference type="PROSITE" id="PS50109">
    <property type="entry name" value="HIS_KIN"/>
    <property type="match status" value="1"/>
</dbReference>
<feature type="transmembrane region" description="Helical" evidence="10">
    <location>
        <begin position="176"/>
        <end position="198"/>
    </location>
</feature>
<dbReference type="PRINTS" id="PR00344">
    <property type="entry name" value="BCTRLSENSOR"/>
</dbReference>
<dbReference type="InterPro" id="IPR004358">
    <property type="entry name" value="Sig_transdc_His_kin-like_C"/>
</dbReference>
<feature type="coiled-coil region" evidence="9">
    <location>
        <begin position="239"/>
        <end position="266"/>
    </location>
</feature>
<keyword evidence="9" id="KW-0175">Coiled coil</keyword>
<dbReference type="Gene3D" id="3.30.565.10">
    <property type="entry name" value="Histidine kinase-like ATPase, C-terminal domain"/>
    <property type="match status" value="1"/>
</dbReference>
<proteinExistence type="predicted"/>
<keyword evidence="10" id="KW-0812">Transmembrane</keyword>
<keyword evidence="10" id="KW-1133">Transmembrane helix</keyword>
<dbReference type="EMBL" id="FOTV01000001">
    <property type="protein sequence ID" value="SFL38869.1"/>
    <property type="molecule type" value="Genomic_DNA"/>
</dbReference>
<keyword evidence="8" id="KW-0902">Two-component regulatory system</keyword>
<name>A0A1W6K7I5_9GAMM</name>
<dbReference type="Pfam" id="PF00512">
    <property type="entry name" value="HisKA"/>
    <property type="match status" value="1"/>
</dbReference>
<evidence type="ECO:0000256" key="8">
    <source>
        <dbReference type="ARBA" id="ARBA00023012"/>
    </source>
</evidence>
<accession>A0A1W6K7I5</accession>
<evidence type="ECO:0000256" key="3">
    <source>
        <dbReference type="ARBA" id="ARBA00022553"/>
    </source>
</evidence>
<feature type="domain" description="Histidine kinase" evidence="11">
    <location>
        <begin position="282"/>
        <end position="488"/>
    </location>
</feature>
<dbReference type="GO" id="GO:0005524">
    <property type="term" value="F:ATP binding"/>
    <property type="evidence" value="ECO:0007669"/>
    <property type="project" value="UniProtKB-KW"/>
</dbReference>
<dbReference type="CDD" id="cd00082">
    <property type="entry name" value="HisKA"/>
    <property type="match status" value="1"/>
</dbReference>
<dbReference type="InterPro" id="IPR036890">
    <property type="entry name" value="HATPase_C_sf"/>
</dbReference>
<dbReference type="Pfam" id="PF02518">
    <property type="entry name" value="HATPase_c"/>
    <property type="match status" value="1"/>
</dbReference>
<evidence type="ECO:0000313" key="12">
    <source>
        <dbReference type="EMBL" id="ARM83373.1"/>
    </source>
</evidence>
<reference evidence="12 14" key="2">
    <citation type="submission" date="2017-04" db="EMBL/GenBank/DDBJ databases">
        <title>Genome Sequence of Marinobacter salarius strain SMR5 Isolated from a culture of the Diatom Skeletonema marinoi.</title>
        <authorList>
            <person name="Topel M."/>
            <person name="Pinder M.I.M."/>
            <person name="Johansson O.N."/>
            <person name="Kourtchenko O."/>
            <person name="Godhe A."/>
            <person name="Clarke A.K."/>
        </authorList>
    </citation>
    <scope>NUCLEOTIDE SEQUENCE [LARGE SCALE GENOMIC DNA]</scope>
    <source>
        <strain evidence="12 14">SMR5</strain>
    </source>
</reference>
<evidence type="ECO:0000313" key="13">
    <source>
        <dbReference type="EMBL" id="SFL38869.1"/>
    </source>
</evidence>
<dbReference type="PANTHER" id="PTHR43065:SF10">
    <property type="entry name" value="PEROXIDE STRESS-ACTIVATED HISTIDINE KINASE MAK3"/>
    <property type="match status" value="1"/>
</dbReference>
<keyword evidence="5" id="KW-0547">Nucleotide-binding</keyword>
<dbReference type="InterPro" id="IPR003594">
    <property type="entry name" value="HATPase_dom"/>
</dbReference>
<evidence type="ECO:0000256" key="6">
    <source>
        <dbReference type="ARBA" id="ARBA00022777"/>
    </source>
</evidence>
<keyword evidence="7" id="KW-0067">ATP-binding</keyword>
<keyword evidence="4 12" id="KW-0808">Transferase</keyword>
<dbReference type="SMART" id="SM00387">
    <property type="entry name" value="HATPase_c"/>
    <property type="match status" value="1"/>
</dbReference>
<dbReference type="SUPFAM" id="SSF55874">
    <property type="entry name" value="ATPase domain of HSP90 chaperone/DNA topoisomerase II/histidine kinase"/>
    <property type="match status" value="1"/>
</dbReference>
<sequence>MKTPVSRARDMFRSLRLTLVLSMVVPLMVFSGVAIYVGLGAVERNLNDRLREDLELVARAVSGPLSQAMSDGDEIVLGESLKSIFRIGRVFGASVFDEDGQQIASLGVADSDVTRSDSAERAIASGKLDGAFRRVDGVSVFSQFTPLVAPDGRIQGLLQVTRKRSDFHELVASSRIWAVSIWSVVSLMVILVVVLGHYGAVGRHVSRLLELMERMAPGRWQIDGPPAGPRELRQIHEGLQDMGARMAVAENEIRESVERERELSEKLKYQEKVAMIGRVAGGVAHELGAPLNVIQGRANILGRGDLADSDRRHLKDIEHQVERMTLIIQQLLDCFRHVPDSRRETDLAATARDLTARVCDEPKCHGVEICTDIPEASAGVLAEPTRLEMACLNLVRNACQAARSRVIVSVIPLDGYWELRVDDDGPGIDDSLRERIFEPFFSTRAAGEGTGLGLAVVGSVIKEHGGRIEVGTNANGGCRMSTFWPVYEKRVDSTEAHHES</sequence>
<dbReference type="Gene3D" id="1.10.287.130">
    <property type="match status" value="1"/>
</dbReference>
<evidence type="ECO:0000313" key="14">
    <source>
        <dbReference type="Proteomes" id="UP000193100"/>
    </source>
</evidence>
<keyword evidence="6 13" id="KW-0418">Kinase</keyword>
<evidence type="ECO:0000313" key="15">
    <source>
        <dbReference type="Proteomes" id="UP000199211"/>
    </source>
</evidence>
<comment type="catalytic activity">
    <reaction evidence="1">
        <text>ATP + protein L-histidine = ADP + protein N-phospho-L-histidine.</text>
        <dbReference type="EC" id="2.7.13.3"/>
    </reaction>
</comment>
<dbReference type="GeneID" id="77255250"/>
<dbReference type="Proteomes" id="UP000193100">
    <property type="component" value="Chromosome"/>
</dbReference>
<dbReference type="SUPFAM" id="SSF47384">
    <property type="entry name" value="Homodimeric domain of signal transducing histidine kinase"/>
    <property type="match status" value="1"/>
</dbReference>
<dbReference type="EMBL" id="CP020931">
    <property type="protein sequence ID" value="ARM83373.1"/>
    <property type="molecule type" value="Genomic_DNA"/>
</dbReference>
<dbReference type="InterPro" id="IPR036097">
    <property type="entry name" value="HisK_dim/P_sf"/>
</dbReference>
<dbReference type="PANTHER" id="PTHR43065">
    <property type="entry name" value="SENSOR HISTIDINE KINASE"/>
    <property type="match status" value="1"/>
</dbReference>
<keyword evidence="10" id="KW-0472">Membrane</keyword>
<feature type="transmembrane region" description="Helical" evidence="10">
    <location>
        <begin position="20"/>
        <end position="42"/>
    </location>
</feature>
<evidence type="ECO:0000256" key="5">
    <source>
        <dbReference type="ARBA" id="ARBA00022741"/>
    </source>
</evidence>
<dbReference type="CDD" id="cd18773">
    <property type="entry name" value="PDC1_HK_sensor"/>
    <property type="match status" value="1"/>
</dbReference>
<evidence type="ECO:0000256" key="2">
    <source>
        <dbReference type="ARBA" id="ARBA00012438"/>
    </source>
</evidence>
<dbReference type="GO" id="GO:0000155">
    <property type="term" value="F:phosphorelay sensor kinase activity"/>
    <property type="evidence" value="ECO:0007669"/>
    <property type="project" value="InterPro"/>
</dbReference>
<dbReference type="STRING" id="1420917.AU15_00315"/>
<dbReference type="EC" id="2.7.13.3" evidence="2"/>
<dbReference type="CDD" id="cd00075">
    <property type="entry name" value="HATPase"/>
    <property type="match status" value="1"/>
</dbReference>
<keyword evidence="3" id="KW-0597">Phosphoprotein</keyword>
<dbReference type="AlphaFoldDB" id="A0A1W6K7I5"/>
<gene>
    <name evidence="12" type="primary">zraS</name>
    <name evidence="12" type="ORF">MARSALSMR5_01281</name>
    <name evidence="13" type="ORF">SAMN04487868_101199</name>
</gene>
<dbReference type="InterPro" id="IPR005467">
    <property type="entry name" value="His_kinase_dom"/>
</dbReference>
<keyword evidence="15" id="KW-1185">Reference proteome</keyword>
<evidence type="ECO:0000256" key="7">
    <source>
        <dbReference type="ARBA" id="ARBA00022840"/>
    </source>
</evidence>
<protein>
    <recommendedName>
        <fullName evidence="2">histidine kinase</fullName>
        <ecNumber evidence="2">2.7.13.3</ecNumber>
    </recommendedName>
</protein>
<evidence type="ECO:0000256" key="1">
    <source>
        <dbReference type="ARBA" id="ARBA00000085"/>
    </source>
</evidence>
<organism evidence="12 14">
    <name type="scientific">Marinobacter salarius</name>
    <dbReference type="NCBI Taxonomy" id="1420917"/>
    <lineage>
        <taxon>Bacteria</taxon>
        <taxon>Pseudomonadati</taxon>
        <taxon>Pseudomonadota</taxon>
        <taxon>Gammaproteobacteria</taxon>
        <taxon>Pseudomonadales</taxon>
        <taxon>Marinobacteraceae</taxon>
        <taxon>Marinobacter</taxon>
    </lineage>
</organism>
<evidence type="ECO:0000256" key="10">
    <source>
        <dbReference type="SAM" id="Phobius"/>
    </source>
</evidence>
<dbReference type="InterPro" id="IPR003661">
    <property type="entry name" value="HisK_dim/P_dom"/>
</dbReference>
<dbReference type="Proteomes" id="UP000199211">
    <property type="component" value="Unassembled WGS sequence"/>
</dbReference>
<dbReference type="SMART" id="SM00388">
    <property type="entry name" value="HisKA"/>
    <property type="match status" value="1"/>
</dbReference>
<evidence type="ECO:0000259" key="11">
    <source>
        <dbReference type="PROSITE" id="PS50109"/>
    </source>
</evidence>